<evidence type="ECO:0000313" key="2">
    <source>
        <dbReference type="EMBL" id="GBG22453.1"/>
    </source>
</evidence>
<dbReference type="RefSeq" id="WP_109012182.1">
    <property type="nucleotide sequence ID" value="NZ_BDUD01000001.1"/>
</dbReference>
<dbReference type="Pfam" id="PF18734">
    <property type="entry name" value="HEPN_AbiU2"/>
    <property type="match status" value="1"/>
</dbReference>
<dbReference type="OrthoDB" id="484513at2"/>
<sequence length="218" mass="25385">MTVTSEELGKLLDGIANNLVHASIHNRLHTNLCKASEEYNYEMNHSPVFWQLTINAHATTTILMLCRVYDTHKDSLNLKKLLNIISANSKLFEKDNFCERIKDRQFIDELSQIPRVPDHKIITRDIEYVSEETNPLVKKLSEFRDKQVAHTDRRSILDASLNINTVLWGEVEELLSRGIEIFNTYEGLFRASSWVSYMPGEEDYQRVLKSVRQTNIMR</sequence>
<evidence type="ECO:0000313" key="3">
    <source>
        <dbReference type="Proteomes" id="UP000245124"/>
    </source>
</evidence>
<gene>
    <name evidence="2" type="ORF">NIES4072_61640</name>
</gene>
<dbReference type="EMBL" id="BDUD01000001">
    <property type="protein sequence ID" value="GBG22453.1"/>
    <property type="molecule type" value="Genomic_DNA"/>
</dbReference>
<dbReference type="AlphaFoldDB" id="A0A2R5G1V1"/>
<keyword evidence="3" id="KW-1185">Reference proteome</keyword>
<evidence type="ECO:0000259" key="1">
    <source>
        <dbReference type="Pfam" id="PF18734"/>
    </source>
</evidence>
<accession>A0A2R5G1V1</accession>
<organism evidence="2 3">
    <name type="scientific">Nostoc commune NIES-4072</name>
    <dbReference type="NCBI Taxonomy" id="2005467"/>
    <lineage>
        <taxon>Bacteria</taxon>
        <taxon>Bacillati</taxon>
        <taxon>Cyanobacteriota</taxon>
        <taxon>Cyanophyceae</taxon>
        <taxon>Nostocales</taxon>
        <taxon>Nostocaceae</taxon>
        <taxon>Nostoc</taxon>
    </lineage>
</organism>
<protein>
    <recommendedName>
        <fullName evidence="1">HEPN AbiU2-like domain-containing protein</fullName>
    </recommendedName>
</protein>
<reference evidence="2 3" key="1">
    <citation type="submission" date="2017-06" db="EMBL/GenBank/DDBJ databases">
        <title>Genome sequencing of cyanobaciteial culture collection at National Institute for Environmental Studies (NIES).</title>
        <authorList>
            <person name="Hirose Y."/>
            <person name="Shimura Y."/>
            <person name="Fujisawa T."/>
            <person name="Nakamura Y."/>
            <person name="Kawachi M."/>
        </authorList>
    </citation>
    <scope>NUCLEOTIDE SEQUENCE [LARGE SCALE GENOMIC DNA]</scope>
    <source>
        <strain evidence="2 3">NIES-4072</strain>
    </source>
</reference>
<comment type="caution">
    <text evidence="2">The sequence shown here is derived from an EMBL/GenBank/DDBJ whole genome shotgun (WGS) entry which is preliminary data.</text>
</comment>
<dbReference type="Proteomes" id="UP000245124">
    <property type="component" value="Unassembled WGS sequence"/>
</dbReference>
<proteinExistence type="predicted"/>
<name>A0A2R5G1V1_NOSCO</name>
<feature type="domain" description="HEPN AbiU2-like" evidence="1">
    <location>
        <begin position="6"/>
        <end position="204"/>
    </location>
</feature>
<dbReference type="InterPro" id="IPR040704">
    <property type="entry name" value="HEPN_AbiU2"/>
</dbReference>